<keyword evidence="3" id="KW-1185">Reference proteome</keyword>
<evidence type="ECO:0000313" key="2">
    <source>
        <dbReference type="EMBL" id="RMI28563.1"/>
    </source>
</evidence>
<accession>A0A3M2KWD8</accession>
<organism evidence="2 3">
    <name type="scientific">Nocardia stercoris</name>
    <dbReference type="NCBI Taxonomy" id="2483361"/>
    <lineage>
        <taxon>Bacteria</taxon>
        <taxon>Bacillati</taxon>
        <taxon>Actinomycetota</taxon>
        <taxon>Actinomycetes</taxon>
        <taxon>Mycobacteriales</taxon>
        <taxon>Nocardiaceae</taxon>
        <taxon>Nocardia</taxon>
    </lineage>
</organism>
<dbReference type="CDD" id="cd00531">
    <property type="entry name" value="NTF2_like"/>
    <property type="match status" value="1"/>
</dbReference>
<dbReference type="Proteomes" id="UP000279275">
    <property type="component" value="Unassembled WGS sequence"/>
</dbReference>
<evidence type="ECO:0000313" key="3">
    <source>
        <dbReference type="Proteomes" id="UP000279275"/>
    </source>
</evidence>
<sequence length="167" mass="17909">MTDTAELVTQLAARVRTLEDKLAISGLMAAYGPAIDSGSADAVAALWTDDGVYDIDTGVLRGHAEIIAMVRSRAHQDFIAGGCAHLLEPGHIHVDGDTAVATGKSQLVLRGGDGFRVARITANRWEFARVGGEWKVTRRTSRLLDGRADARELLALDTSDTRGLTQR</sequence>
<protein>
    <submittedName>
        <fullName evidence="2">Nuclear transport factor 2 family protein</fullName>
    </submittedName>
</protein>
<proteinExistence type="predicted"/>
<reference evidence="2 3" key="1">
    <citation type="submission" date="2018-10" db="EMBL/GenBank/DDBJ databases">
        <title>Isolation from cow dung.</title>
        <authorList>
            <person name="Ling L."/>
        </authorList>
    </citation>
    <scope>NUCLEOTIDE SEQUENCE [LARGE SCALE GENOMIC DNA]</scope>
    <source>
        <strain evidence="2 3">NEAU-LL90</strain>
    </source>
</reference>
<dbReference type="RefSeq" id="WP_122191436.1">
    <property type="nucleotide sequence ID" value="NZ_RFFH01000020.1"/>
</dbReference>
<evidence type="ECO:0000259" key="1">
    <source>
        <dbReference type="Pfam" id="PF13577"/>
    </source>
</evidence>
<dbReference type="InterPro" id="IPR037401">
    <property type="entry name" value="SnoaL-like"/>
</dbReference>
<feature type="domain" description="SnoaL-like" evidence="1">
    <location>
        <begin position="16"/>
        <end position="140"/>
    </location>
</feature>
<gene>
    <name evidence="2" type="ORF">EBN03_29565</name>
</gene>
<dbReference type="AlphaFoldDB" id="A0A3M2KWD8"/>
<comment type="caution">
    <text evidence="2">The sequence shown here is derived from an EMBL/GenBank/DDBJ whole genome shotgun (WGS) entry which is preliminary data.</text>
</comment>
<dbReference type="SUPFAM" id="SSF54427">
    <property type="entry name" value="NTF2-like"/>
    <property type="match status" value="1"/>
</dbReference>
<dbReference type="OrthoDB" id="8225471at2"/>
<dbReference type="EMBL" id="RFFH01000020">
    <property type="protein sequence ID" value="RMI28563.1"/>
    <property type="molecule type" value="Genomic_DNA"/>
</dbReference>
<dbReference type="InterPro" id="IPR032710">
    <property type="entry name" value="NTF2-like_dom_sf"/>
</dbReference>
<name>A0A3M2KWD8_9NOCA</name>
<dbReference type="Gene3D" id="3.10.450.50">
    <property type="match status" value="1"/>
</dbReference>
<dbReference type="Pfam" id="PF13577">
    <property type="entry name" value="SnoaL_4"/>
    <property type="match status" value="1"/>
</dbReference>